<organism evidence="2 3">
    <name type="scientific">Phytophthora megakarya</name>
    <dbReference type="NCBI Taxonomy" id="4795"/>
    <lineage>
        <taxon>Eukaryota</taxon>
        <taxon>Sar</taxon>
        <taxon>Stramenopiles</taxon>
        <taxon>Oomycota</taxon>
        <taxon>Peronosporomycetes</taxon>
        <taxon>Peronosporales</taxon>
        <taxon>Peronosporaceae</taxon>
        <taxon>Phytophthora</taxon>
    </lineage>
</organism>
<evidence type="ECO:0000256" key="1">
    <source>
        <dbReference type="ARBA" id="ARBA00006082"/>
    </source>
</evidence>
<dbReference type="Gene3D" id="3.30.565.10">
    <property type="entry name" value="Histidine kinase-like ATPase, C-terminal domain"/>
    <property type="match status" value="1"/>
</dbReference>
<proteinExistence type="inferred from homology"/>
<dbReference type="PANTHER" id="PTHR10073:SF47">
    <property type="entry name" value="DNA MISMATCH REPAIR PROTEIN MLH3"/>
    <property type="match status" value="1"/>
</dbReference>
<dbReference type="GO" id="GO:0016887">
    <property type="term" value="F:ATP hydrolysis activity"/>
    <property type="evidence" value="ECO:0007669"/>
    <property type="project" value="InterPro"/>
</dbReference>
<dbReference type="GO" id="GO:0006298">
    <property type="term" value="P:mismatch repair"/>
    <property type="evidence" value="ECO:0007669"/>
    <property type="project" value="InterPro"/>
</dbReference>
<dbReference type="Proteomes" id="UP000198211">
    <property type="component" value="Unassembled WGS sequence"/>
</dbReference>
<dbReference type="AlphaFoldDB" id="A0A225UTJ0"/>
<dbReference type="EMBL" id="NBNE01011656">
    <property type="protein sequence ID" value="OWY96420.1"/>
    <property type="molecule type" value="Genomic_DNA"/>
</dbReference>
<dbReference type="PANTHER" id="PTHR10073">
    <property type="entry name" value="DNA MISMATCH REPAIR PROTEIN MLH, PMS, MUTL"/>
    <property type="match status" value="1"/>
</dbReference>
<protein>
    <submittedName>
        <fullName evidence="2">Uncharacterized protein</fullName>
    </submittedName>
</protein>
<feature type="non-terminal residue" evidence="2">
    <location>
        <position position="1"/>
    </location>
</feature>
<accession>A0A225UTJ0</accession>
<dbReference type="InterPro" id="IPR036890">
    <property type="entry name" value="HATPase_C_sf"/>
</dbReference>
<evidence type="ECO:0000313" key="3">
    <source>
        <dbReference type="Proteomes" id="UP000198211"/>
    </source>
</evidence>
<dbReference type="OrthoDB" id="429932at2759"/>
<sequence>ITMNALDEKVRDAITASYALPDLETALQQVMYNAIDAHAKSIKLSVDIASASFTAVDDGDGIQPDDLYQYIGEYFASSKFWESTNDWSECRHQKSYGSRGAFLYELISLATTVEIESRVPEHWTSYRKVFEEGEVVFNARSKEIRRTPGTNVCVSNLFGKLPVRREDLSRNMKHRNRVIQKIRNFCVSMSMIWPSLSIDVRFQGTYDLFGLNTSVDVLS</sequence>
<evidence type="ECO:0000313" key="2">
    <source>
        <dbReference type="EMBL" id="OWY96420.1"/>
    </source>
</evidence>
<dbReference type="STRING" id="4795.A0A225UTJ0"/>
<comment type="similarity">
    <text evidence="1">Belongs to the DNA mismatch repair MutL/HexB family.</text>
</comment>
<dbReference type="GO" id="GO:0140664">
    <property type="term" value="F:ATP-dependent DNA damage sensor activity"/>
    <property type="evidence" value="ECO:0007669"/>
    <property type="project" value="InterPro"/>
</dbReference>
<keyword evidence="3" id="KW-1185">Reference proteome</keyword>
<comment type="caution">
    <text evidence="2">The sequence shown here is derived from an EMBL/GenBank/DDBJ whole genome shotgun (WGS) entry which is preliminary data.</text>
</comment>
<gene>
    <name evidence="2" type="ORF">PHMEG_00033312</name>
</gene>
<reference evidence="3" key="1">
    <citation type="submission" date="2017-03" db="EMBL/GenBank/DDBJ databases">
        <title>Phytopthora megakarya and P. palmivora, two closely related causual agents of cacao black pod achieved similar genome size and gene model numbers by different mechanisms.</title>
        <authorList>
            <person name="Ali S."/>
            <person name="Shao J."/>
            <person name="Larry D.J."/>
            <person name="Kronmiller B."/>
            <person name="Shen D."/>
            <person name="Strem M.D."/>
            <person name="Melnick R.L."/>
            <person name="Guiltinan M.J."/>
            <person name="Tyler B.M."/>
            <person name="Meinhardt L.W."/>
            <person name="Bailey B.A."/>
        </authorList>
    </citation>
    <scope>NUCLEOTIDE SEQUENCE [LARGE SCALE GENOMIC DNA]</scope>
    <source>
        <strain evidence="3">zdho120</strain>
    </source>
</reference>
<name>A0A225UTJ0_9STRA</name>
<dbReference type="GO" id="GO:0032300">
    <property type="term" value="C:mismatch repair complex"/>
    <property type="evidence" value="ECO:0007669"/>
    <property type="project" value="InterPro"/>
</dbReference>
<dbReference type="SUPFAM" id="SSF55874">
    <property type="entry name" value="ATPase domain of HSP90 chaperone/DNA topoisomerase II/histidine kinase"/>
    <property type="match status" value="1"/>
</dbReference>
<dbReference type="InterPro" id="IPR038973">
    <property type="entry name" value="MutL/Mlh/Pms-like"/>
</dbReference>
<dbReference type="Pfam" id="PF13589">
    <property type="entry name" value="HATPase_c_3"/>
    <property type="match status" value="1"/>
</dbReference>